<evidence type="ECO:0000256" key="3">
    <source>
        <dbReference type="PIRSR" id="PIRSR000390-1"/>
    </source>
</evidence>
<dbReference type="PIRSF" id="PIRSF000390">
    <property type="entry name" value="PLP_StrS"/>
    <property type="match status" value="1"/>
</dbReference>
<reference evidence="6 7" key="1">
    <citation type="submission" date="2016-10" db="EMBL/GenBank/DDBJ databases">
        <authorList>
            <person name="de Groot N.N."/>
        </authorList>
    </citation>
    <scope>NUCLEOTIDE SEQUENCE [LARGE SCALE GENOMIC DNA]</scope>
    <source>
        <strain evidence="6 7">DSM 18978</strain>
    </source>
</reference>
<dbReference type="Gene3D" id="3.40.640.10">
    <property type="entry name" value="Type I PLP-dependent aspartate aminotransferase-like (Major domain)"/>
    <property type="match status" value="1"/>
</dbReference>
<evidence type="ECO:0000313" key="7">
    <source>
        <dbReference type="Proteomes" id="UP000198636"/>
    </source>
</evidence>
<accession>A0A1G5H471</accession>
<dbReference type="InterPro" id="IPR000653">
    <property type="entry name" value="DegT/StrS_aminotransferase"/>
</dbReference>
<evidence type="ECO:0000256" key="1">
    <source>
        <dbReference type="ARBA" id="ARBA00022898"/>
    </source>
</evidence>
<evidence type="ECO:0000256" key="2">
    <source>
        <dbReference type="ARBA" id="ARBA00037999"/>
    </source>
</evidence>
<dbReference type="InterPro" id="IPR015424">
    <property type="entry name" value="PyrdxlP-dep_Trfase"/>
</dbReference>
<protein>
    <submittedName>
        <fullName evidence="6">dTDP-4-amino-4,6-dideoxygalactose transaminase</fullName>
    </submittedName>
</protein>
<keyword evidence="1 4" id="KW-0663">Pyridoxal phosphate</keyword>
<organism evidence="6 7">
    <name type="scientific">Alkaliphilus peptidifermentans DSM 18978</name>
    <dbReference type="NCBI Taxonomy" id="1120976"/>
    <lineage>
        <taxon>Bacteria</taxon>
        <taxon>Bacillati</taxon>
        <taxon>Bacillota</taxon>
        <taxon>Clostridia</taxon>
        <taxon>Peptostreptococcales</taxon>
        <taxon>Natronincolaceae</taxon>
        <taxon>Alkaliphilus</taxon>
    </lineage>
</organism>
<dbReference type="GO" id="GO:0000271">
    <property type="term" value="P:polysaccharide biosynthetic process"/>
    <property type="evidence" value="ECO:0007669"/>
    <property type="project" value="TreeGrafter"/>
</dbReference>
<dbReference type="PANTHER" id="PTHR30244:SF36">
    <property type="entry name" value="3-OXO-GLUCOSE-6-PHOSPHATE:GLUTAMATE AMINOTRANSFERASE"/>
    <property type="match status" value="1"/>
</dbReference>
<dbReference type="OrthoDB" id="9810913at2"/>
<dbReference type="InterPro" id="IPR015422">
    <property type="entry name" value="PyrdxlP-dep_Trfase_small"/>
</dbReference>
<feature type="modified residue" description="N6-(pyridoxal phosphate)lysine" evidence="4">
    <location>
        <position position="196"/>
    </location>
</feature>
<dbReference type="GO" id="GO:0030170">
    <property type="term" value="F:pyridoxal phosphate binding"/>
    <property type="evidence" value="ECO:0007669"/>
    <property type="project" value="UniProtKB-ARBA"/>
</dbReference>
<dbReference type="EMBL" id="FMUS01000010">
    <property type="protein sequence ID" value="SCY57728.1"/>
    <property type="molecule type" value="Genomic_DNA"/>
</dbReference>
<sequence>MNILLEQIKLTNIPSFSLTRQNRILQKELVDCFLQVVNKGIFILDENVKVLENMVSSLCEVDNGIGVASGSDALNLSLMACDIGYGDEVITTPFTFIATAAAISRVGAKPVFVDIDPDTWNINADLLKKRISTKTKAIIPVHLYGCPAEMTKIAQVAKEHRLKIIEDAAQALGAKCNDKSVGSFGDTGCFSFFPTKNFGSFGDGGMVITDNAKIADKIKLLRLHGAKHKYHHDIIGYNSRLDELQAAILNVKFKYIKQWTIRRREIAELYSSLFQEHISACRLSIKLPLEPDYAYHVYHQYTIQTDQRNQLQNYLKNCGISSTVYYPIPIHLQKAYSSLGYCKGDFPIAEAACNQVLSLPMFPELKDEEVAFIVERVVDFFA</sequence>
<dbReference type="Proteomes" id="UP000198636">
    <property type="component" value="Unassembled WGS sequence"/>
</dbReference>
<dbReference type="RefSeq" id="WP_091542690.1">
    <property type="nucleotide sequence ID" value="NZ_FMUS01000010.1"/>
</dbReference>
<evidence type="ECO:0000256" key="5">
    <source>
        <dbReference type="RuleBase" id="RU004508"/>
    </source>
</evidence>
<evidence type="ECO:0000313" key="6">
    <source>
        <dbReference type="EMBL" id="SCY57728.1"/>
    </source>
</evidence>
<feature type="active site" description="Proton acceptor" evidence="3">
    <location>
        <position position="196"/>
    </location>
</feature>
<dbReference type="InterPro" id="IPR015421">
    <property type="entry name" value="PyrdxlP-dep_Trfase_major"/>
</dbReference>
<dbReference type="FunFam" id="3.40.640.10:FF:000089">
    <property type="entry name" value="Aminotransferase, DegT/DnrJ/EryC1/StrS family"/>
    <property type="match status" value="1"/>
</dbReference>
<dbReference type="GO" id="GO:0008483">
    <property type="term" value="F:transaminase activity"/>
    <property type="evidence" value="ECO:0007669"/>
    <property type="project" value="TreeGrafter"/>
</dbReference>
<dbReference type="AlphaFoldDB" id="A0A1G5H471"/>
<dbReference type="CDD" id="cd00616">
    <property type="entry name" value="AHBA_syn"/>
    <property type="match status" value="1"/>
</dbReference>
<name>A0A1G5H471_9FIRM</name>
<dbReference type="Gene3D" id="3.90.1150.10">
    <property type="entry name" value="Aspartate Aminotransferase, domain 1"/>
    <property type="match status" value="1"/>
</dbReference>
<gene>
    <name evidence="6" type="ORF">SAMN03080606_01877</name>
</gene>
<dbReference type="SUPFAM" id="SSF53383">
    <property type="entry name" value="PLP-dependent transferases"/>
    <property type="match status" value="1"/>
</dbReference>
<evidence type="ECO:0000256" key="4">
    <source>
        <dbReference type="PIRSR" id="PIRSR000390-2"/>
    </source>
</evidence>
<dbReference type="Pfam" id="PF01041">
    <property type="entry name" value="DegT_DnrJ_EryC1"/>
    <property type="match status" value="1"/>
</dbReference>
<dbReference type="PANTHER" id="PTHR30244">
    <property type="entry name" value="TRANSAMINASE"/>
    <property type="match status" value="1"/>
</dbReference>
<dbReference type="STRING" id="1120976.SAMN03080606_01877"/>
<keyword evidence="7" id="KW-1185">Reference proteome</keyword>
<proteinExistence type="inferred from homology"/>
<comment type="similarity">
    <text evidence="2 5">Belongs to the DegT/DnrJ/EryC1 family.</text>
</comment>